<dbReference type="Proteomes" id="UP000019024">
    <property type="component" value="Chromosome"/>
</dbReference>
<feature type="compositionally biased region" description="Low complexity" evidence="10">
    <location>
        <begin position="459"/>
        <end position="480"/>
    </location>
</feature>
<dbReference type="KEGG" id="hlr:HALLA_10475"/>
<evidence type="ECO:0000256" key="5">
    <source>
        <dbReference type="ARBA" id="ARBA00022801"/>
    </source>
</evidence>
<dbReference type="SUPFAM" id="SSF56300">
    <property type="entry name" value="Metallo-dependent phosphatases"/>
    <property type="match status" value="1"/>
</dbReference>
<comment type="function">
    <text evidence="9">Part of the Rad50/Mre11 complex, which is involved in the early steps of DNA double-strand break (DSB) repair. Mre11 binds to DSB ends and has both double-stranded 3'-5' exonuclease activity and single-stranded endonuclease activity.</text>
</comment>
<dbReference type="GO" id="GO:0000403">
    <property type="term" value="F:Y-form DNA binding"/>
    <property type="evidence" value="ECO:0007669"/>
    <property type="project" value="UniProtKB-UniRule"/>
</dbReference>
<gene>
    <name evidence="9" type="primary">mre11</name>
    <name evidence="12" type="ORF">HALLA_10475</name>
</gene>
<dbReference type="GO" id="GO:0008408">
    <property type="term" value="F:3'-5' exonuclease activity"/>
    <property type="evidence" value="ECO:0007669"/>
    <property type="project" value="UniProtKB-UniRule"/>
</dbReference>
<dbReference type="AlphaFoldDB" id="W0JQD4"/>
<sequence length="522" mass="57533">MTRVIHTGDTHIGYQQYNAPERRRDFLEAFREVVDDAVEDDVDAVIHAGDLFHDRRPGLVDLQGTVEILRRLKDADIPFLAVVGNHESKRDGQWLDLFADLGLATRLGSEPYVLEAVALYGLDFVPRSRRDALEYEFEPLPEIAEHAALVTHGLFEPFAHADWDTERLLEESTVDFDAVLLGDNHKPDTAEVLETWVTYCGSTERASASEREDRGYNIVTFETSSESASDSQEEVTIRRRGLADTRPFVFVDVELNEGEGIDRVQERVREYDLEDAVVIVTIEGDGRPVTPATVEEFATDRGALVSRVNDRRELPDQDDEVSVSFADPDEAVRERVRELGLSDAALNIDRTVRRDDLADSNVRKTAERLVRELLEDDRSAFDPAPERDPAEVTTLADAMADRSGAESEEPDTDAEKSESTGDEDGSETEPIEPAARSSSEASEPVGSVSAGIGDEPDRANSSGESDGSKSNDGSDSNDGADSNESDEDSDSAETDRESAEPDREPSTDRSEESETTSLGDFA</sequence>
<dbReference type="EMBL" id="CP007055">
    <property type="protein sequence ID" value="AHF99212.1"/>
    <property type="molecule type" value="Genomic_DNA"/>
</dbReference>
<feature type="region of interest" description="Disordered" evidence="10">
    <location>
        <begin position="400"/>
        <end position="522"/>
    </location>
</feature>
<evidence type="ECO:0000256" key="3">
    <source>
        <dbReference type="ARBA" id="ARBA00022759"/>
    </source>
</evidence>
<dbReference type="GO" id="GO:0006302">
    <property type="term" value="P:double-strand break repair"/>
    <property type="evidence" value="ECO:0007669"/>
    <property type="project" value="UniProtKB-UniRule"/>
</dbReference>
<dbReference type="RefSeq" id="WP_049952423.1">
    <property type="nucleotide sequence ID" value="NZ_CP007055.1"/>
</dbReference>
<keyword evidence="5 9" id="KW-0378">Hydrolase</keyword>
<dbReference type="PATRIC" id="fig|797299.3.peg.1124"/>
<dbReference type="OrthoDB" id="11638at2157"/>
<feature type="binding site" evidence="9">
    <location>
        <position position="85"/>
    </location>
    <ligand>
        <name>Mn(2+)</name>
        <dbReference type="ChEBI" id="CHEBI:29035"/>
        <label>2</label>
    </ligand>
</feature>
<feature type="binding site" evidence="9">
    <location>
        <position position="152"/>
    </location>
    <ligand>
        <name>Mn(2+)</name>
        <dbReference type="ChEBI" id="CHEBI:29035"/>
        <label>2</label>
    </ligand>
</feature>
<keyword evidence="6 9" id="KW-0269">Exonuclease</keyword>
<reference evidence="12 13" key="1">
    <citation type="submission" date="2014-01" db="EMBL/GenBank/DDBJ databases">
        <authorList>
            <consortium name="DOE Joint Genome Institute"/>
            <person name="Anderson I."/>
            <person name="Huntemann M."/>
            <person name="Han J."/>
            <person name="Chen A."/>
            <person name="Kyrpides N."/>
            <person name="Mavromatis K."/>
            <person name="Markowitz V."/>
            <person name="Palaniappan K."/>
            <person name="Ivanova N."/>
            <person name="Schaumberg A."/>
            <person name="Pati A."/>
            <person name="Liolios K."/>
            <person name="Nordberg H.P."/>
            <person name="Cantor M.N."/>
            <person name="Hua S.X."/>
            <person name="Woyke T."/>
        </authorList>
    </citation>
    <scope>NUCLEOTIDE SEQUENCE [LARGE SCALE GENOMIC DNA]</scope>
    <source>
        <strain evidence="12 13">XH-48</strain>
    </source>
</reference>
<dbReference type="eggNOG" id="arCOG00397">
    <property type="taxonomic scope" value="Archaea"/>
</dbReference>
<feature type="active site" description="Proton donor" evidence="9">
    <location>
        <position position="86"/>
    </location>
</feature>
<evidence type="ECO:0000259" key="11">
    <source>
        <dbReference type="Pfam" id="PF00149"/>
    </source>
</evidence>
<feature type="compositionally biased region" description="Low complexity" evidence="10">
    <location>
        <begin position="431"/>
        <end position="444"/>
    </location>
</feature>
<dbReference type="GO" id="GO:0004519">
    <property type="term" value="F:endonuclease activity"/>
    <property type="evidence" value="ECO:0007669"/>
    <property type="project" value="UniProtKB-UniRule"/>
</dbReference>
<feature type="compositionally biased region" description="Basic and acidic residues" evidence="10">
    <location>
        <begin position="493"/>
        <end position="512"/>
    </location>
</feature>
<evidence type="ECO:0000313" key="13">
    <source>
        <dbReference type="Proteomes" id="UP000019024"/>
    </source>
</evidence>
<evidence type="ECO:0000313" key="12">
    <source>
        <dbReference type="EMBL" id="AHF99212.1"/>
    </source>
</evidence>
<accession>W0JQD4</accession>
<evidence type="ECO:0000256" key="1">
    <source>
        <dbReference type="ARBA" id="ARBA00022722"/>
    </source>
</evidence>
<dbReference type="CDD" id="cd00840">
    <property type="entry name" value="MPP_Mre11_N"/>
    <property type="match status" value="1"/>
</dbReference>
<dbReference type="HOGENOM" id="CLU_026621_3_0_2"/>
<comment type="subunit">
    <text evidence="9">Homodimer. Forms a heterotetramer composed of two Mre11 subunits and two Rad50 subunits.</text>
</comment>
<comment type="cofactor">
    <cofactor evidence="9">
        <name>Mn(2+)</name>
        <dbReference type="ChEBI" id="CHEBI:29035"/>
    </cofactor>
    <text evidence="9">Binds 2 manganese ions per subunit.</text>
</comment>
<name>W0JQD4_9EURY</name>
<dbReference type="PANTHER" id="PTHR30337">
    <property type="entry name" value="COMPONENT OF ATP-DEPENDENT DSDNA EXONUCLEASE"/>
    <property type="match status" value="1"/>
</dbReference>
<evidence type="ECO:0000256" key="10">
    <source>
        <dbReference type="SAM" id="MobiDB-lite"/>
    </source>
</evidence>
<feature type="binding site" evidence="9">
    <location>
        <position position="50"/>
    </location>
    <ligand>
        <name>Mn(2+)</name>
        <dbReference type="ChEBI" id="CHEBI:29035"/>
        <label>2</label>
    </ligand>
</feature>
<keyword evidence="3 9" id="KW-0255">Endonuclease</keyword>
<comment type="activity regulation">
    <text evidence="9">Nuclease activity is regulated by Rad50.</text>
</comment>
<feature type="binding site" evidence="9">
    <location>
        <position position="185"/>
    </location>
    <ligand>
        <name>Mn(2+)</name>
        <dbReference type="ChEBI" id="CHEBI:29035"/>
        <label>1</label>
    </ligand>
</feature>
<proteinExistence type="inferred from homology"/>
<evidence type="ECO:0000256" key="9">
    <source>
        <dbReference type="HAMAP-Rule" id="MF_02044"/>
    </source>
</evidence>
<dbReference type="InterPro" id="IPR050535">
    <property type="entry name" value="DNA_Repair-Maintenance_Comp"/>
</dbReference>
<evidence type="ECO:0000256" key="6">
    <source>
        <dbReference type="ARBA" id="ARBA00022839"/>
    </source>
</evidence>
<comment type="similarity">
    <text evidence="9">Belongs to the MRE11/RAD32 family.</text>
</comment>
<dbReference type="InterPro" id="IPR032885">
    <property type="entry name" value="Mre11_archaea-type"/>
</dbReference>
<dbReference type="InterPro" id="IPR029052">
    <property type="entry name" value="Metallo-depent_PP-like"/>
</dbReference>
<feature type="compositionally biased region" description="Acidic residues" evidence="10">
    <location>
        <begin position="420"/>
        <end position="430"/>
    </location>
</feature>
<keyword evidence="8 9" id="KW-0464">Manganese</keyword>
<dbReference type="InterPro" id="IPR054879">
    <property type="entry name" value="Mre11_Halo"/>
</dbReference>
<dbReference type="Pfam" id="PF00149">
    <property type="entry name" value="Metallophos"/>
    <property type="match status" value="1"/>
</dbReference>
<dbReference type="InterPro" id="IPR041796">
    <property type="entry name" value="Mre11_N"/>
</dbReference>
<evidence type="ECO:0000256" key="2">
    <source>
        <dbReference type="ARBA" id="ARBA00022723"/>
    </source>
</evidence>
<feature type="domain" description="Calcineurin-like phosphoesterase" evidence="11">
    <location>
        <begin position="3"/>
        <end position="186"/>
    </location>
</feature>
<keyword evidence="1 9" id="KW-0540">Nuclease</keyword>
<evidence type="ECO:0000256" key="8">
    <source>
        <dbReference type="ARBA" id="ARBA00023211"/>
    </source>
</evidence>
<dbReference type="HAMAP" id="MF_02044">
    <property type="entry name" value="Mre11"/>
    <property type="match status" value="1"/>
</dbReference>
<protein>
    <recommendedName>
        <fullName evidence="9">DNA double-strand break repair protein Mre11</fullName>
        <ecNumber evidence="9">3.1.-.-</ecNumber>
    </recommendedName>
</protein>
<feature type="compositionally biased region" description="Acidic residues" evidence="10">
    <location>
        <begin position="481"/>
        <end position="492"/>
    </location>
</feature>
<dbReference type="EC" id="3.1.-.-" evidence="9"/>
<keyword evidence="7 9" id="KW-0234">DNA repair</keyword>
<dbReference type="Gene3D" id="3.60.21.10">
    <property type="match status" value="1"/>
</dbReference>
<keyword evidence="2 9" id="KW-0479">Metal-binding</keyword>
<dbReference type="STRING" id="797299.HALLA_10475"/>
<dbReference type="GO" id="GO:0045027">
    <property type="term" value="F:DNA end binding"/>
    <property type="evidence" value="ECO:0007669"/>
    <property type="project" value="UniProtKB-UniRule"/>
</dbReference>
<feature type="binding site" evidence="9">
    <location>
        <position position="9"/>
    </location>
    <ligand>
        <name>Mn(2+)</name>
        <dbReference type="ChEBI" id="CHEBI:29035"/>
        <label>1</label>
    </ligand>
</feature>
<dbReference type="NCBIfam" id="NF041030">
    <property type="entry name" value="Mre11_Halo"/>
    <property type="match status" value="1"/>
</dbReference>
<dbReference type="GeneID" id="25144886"/>
<keyword evidence="4 9" id="KW-0227">DNA damage</keyword>
<evidence type="ECO:0000256" key="4">
    <source>
        <dbReference type="ARBA" id="ARBA00022763"/>
    </source>
</evidence>
<evidence type="ECO:0000256" key="7">
    <source>
        <dbReference type="ARBA" id="ARBA00023204"/>
    </source>
</evidence>
<feature type="binding site" evidence="9">
    <location>
        <position position="11"/>
    </location>
    <ligand>
        <name>Mn(2+)</name>
        <dbReference type="ChEBI" id="CHEBI:29035"/>
        <label>1</label>
    </ligand>
</feature>
<comment type="caution">
    <text evidence="9">Lacks conserved residue(s) required for the propagation of feature annotation.</text>
</comment>
<organism evidence="12 13">
    <name type="scientific">Halostagnicola larsenii XH-48</name>
    <dbReference type="NCBI Taxonomy" id="797299"/>
    <lineage>
        <taxon>Archaea</taxon>
        <taxon>Methanobacteriati</taxon>
        <taxon>Methanobacteriota</taxon>
        <taxon>Stenosarchaea group</taxon>
        <taxon>Halobacteria</taxon>
        <taxon>Halobacteriales</taxon>
        <taxon>Natrialbaceae</taxon>
        <taxon>Halostagnicola</taxon>
    </lineage>
</organism>
<feature type="binding site" evidence="9">
    <location>
        <position position="50"/>
    </location>
    <ligand>
        <name>Mn(2+)</name>
        <dbReference type="ChEBI" id="CHEBI:29035"/>
        <label>1</label>
    </ligand>
</feature>
<dbReference type="PANTHER" id="PTHR30337:SF0">
    <property type="entry name" value="NUCLEASE SBCCD SUBUNIT D"/>
    <property type="match status" value="1"/>
</dbReference>
<keyword evidence="13" id="KW-1185">Reference proteome</keyword>
<dbReference type="InterPro" id="IPR004843">
    <property type="entry name" value="Calcineurin-like_PHP"/>
</dbReference>
<dbReference type="GO" id="GO:0030145">
    <property type="term" value="F:manganese ion binding"/>
    <property type="evidence" value="ECO:0007669"/>
    <property type="project" value="UniProtKB-UniRule"/>
</dbReference>